<keyword evidence="2" id="KW-1185">Reference proteome</keyword>
<organism evidence="1 2">
    <name type="scientific">Plasmodium brasilianum</name>
    <dbReference type="NCBI Taxonomy" id="5824"/>
    <lineage>
        <taxon>Eukaryota</taxon>
        <taxon>Sar</taxon>
        <taxon>Alveolata</taxon>
        <taxon>Apicomplexa</taxon>
        <taxon>Aconoidasida</taxon>
        <taxon>Haemosporida</taxon>
        <taxon>Plasmodiidae</taxon>
        <taxon>Plasmodium</taxon>
        <taxon>Plasmodium (Plasmodium)</taxon>
    </lineage>
</organism>
<dbReference type="EMBL" id="CM043773">
    <property type="protein sequence ID" value="KAI4839978.1"/>
    <property type="molecule type" value="Genomic_DNA"/>
</dbReference>
<name>A0ACB9YF08_PLABR</name>
<gene>
    <name evidence="1" type="ORF">MKS88_001330</name>
</gene>
<sequence length="321" mass="37704">MISVTLTNNSVRDKLSDLGLSVFIGNLKRAKKLLKKNDINSKFMNDNSLLHICSHNEDANMFYFLLSKGCDHKHINANGDTCLHIIALNNNIYCLDILCRSYIKDIINIRNKEGDTALHISIKNGFFEFFSLLIKNGADAQIKDNFDMSSYELLDLYRKKEKFYECNSNKYTNMFNFDYNYVNCFYMPNTFSTKFFYLKESNETTNYSEGRERYLQEKKMKQLKLKAENKSVKQLRITPRIAANDLLIKINSAKQFLLRRHRVKFVLTLRGREYSNIENVKRIFSKIHEELKTYGNSDSMRQNGNIVSQLFNLKAKRKNEI</sequence>
<accession>A0ACB9YF08</accession>
<evidence type="ECO:0000313" key="1">
    <source>
        <dbReference type="EMBL" id="KAI4839978.1"/>
    </source>
</evidence>
<protein>
    <submittedName>
        <fullName evidence="1">Uncharacterized protein</fullName>
    </submittedName>
</protein>
<proteinExistence type="predicted"/>
<dbReference type="Proteomes" id="UP001056978">
    <property type="component" value="Chromosome 5"/>
</dbReference>
<reference evidence="1" key="1">
    <citation type="submission" date="2022-06" db="EMBL/GenBank/DDBJ databases">
        <title>The First Complete Genome of the Simian Malaria Parasite Plasmodium brasilianum.</title>
        <authorList>
            <person name="Bajic M."/>
            <person name="Ravishankar S."/>
        </authorList>
    </citation>
    <scope>NUCLEOTIDE SEQUENCE</scope>
    <source>
        <strain evidence="1">Bolivian I</strain>
    </source>
</reference>
<comment type="caution">
    <text evidence="1">The sequence shown here is derived from an EMBL/GenBank/DDBJ whole genome shotgun (WGS) entry which is preliminary data.</text>
</comment>
<evidence type="ECO:0000313" key="2">
    <source>
        <dbReference type="Proteomes" id="UP001056978"/>
    </source>
</evidence>